<dbReference type="EMBL" id="OIVN01004079">
    <property type="protein sequence ID" value="SPD15319.1"/>
    <property type="molecule type" value="Genomic_DNA"/>
</dbReference>
<dbReference type="InterPro" id="IPR002156">
    <property type="entry name" value="RNaseH_domain"/>
</dbReference>
<dbReference type="AlphaFoldDB" id="A0A2N9HUH9"/>
<protein>
    <recommendedName>
        <fullName evidence="1">RNase H type-1 domain-containing protein</fullName>
    </recommendedName>
</protein>
<dbReference type="CDD" id="cd06222">
    <property type="entry name" value="RNase_H_like"/>
    <property type="match status" value="1"/>
</dbReference>
<name>A0A2N9HUH9_FAGSY</name>
<dbReference type="GO" id="GO:0004523">
    <property type="term" value="F:RNA-DNA hybrid ribonuclease activity"/>
    <property type="evidence" value="ECO:0007669"/>
    <property type="project" value="InterPro"/>
</dbReference>
<evidence type="ECO:0000313" key="2">
    <source>
        <dbReference type="EMBL" id="SPD15319.1"/>
    </source>
</evidence>
<proteinExistence type="predicted"/>
<organism evidence="2">
    <name type="scientific">Fagus sylvatica</name>
    <name type="common">Beechnut</name>
    <dbReference type="NCBI Taxonomy" id="28930"/>
    <lineage>
        <taxon>Eukaryota</taxon>
        <taxon>Viridiplantae</taxon>
        <taxon>Streptophyta</taxon>
        <taxon>Embryophyta</taxon>
        <taxon>Tracheophyta</taxon>
        <taxon>Spermatophyta</taxon>
        <taxon>Magnoliopsida</taxon>
        <taxon>eudicotyledons</taxon>
        <taxon>Gunneridae</taxon>
        <taxon>Pentapetalae</taxon>
        <taxon>rosids</taxon>
        <taxon>fabids</taxon>
        <taxon>Fagales</taxon>
        <taxon>Fagaceae</taxon>
        <taxon>Fagus</taxon>
    </lineage>
</organism>
<dbReference type="InterPro" id="IPR036397">
    <property type="entry name" value="RNaseH_sf"/>
</dbReference>
<dbReference type="PANTHER" id="PTHR47723">
    <property type="entry name" value="OS05G0353850 PROTEIN"/>
    <property type="match status" value="1"/>
</dbReference>
<dbReference type="InterPro" id="IPR053151">
    <property type="entry name" value="RNase_H-like"/>
</dbReference>
<gene>
    <name evidence="2" type="ORF">FSB_LOCUS43201</name>
</gene>
<dbReference type="InterPro" id="IPR044730">
    <property type="entry name" value="RNase_H-like_dom_plant"/>
</dbReference>
<dbReference type="PANTHER" id="PTHR47723:SF19">
    <property type="entry name" value="POLYNUCLEOTIDYL TRANSFERASE, RIBONUCLEASE H-LIKE SUPERFAMILY PROTEIN"/>
    <property type="match status" value="1"/>
</dbReference>
<dbReference type="Pfam" id="PF13456">
    <property type="entry name" value="RVT_3"/>
    <property type="match status" value="1"/>
</dbReference>
<evidence type="ECO:0000259" key="1">
    <source>
        <dbReference type="Pfam" id="PF13456"/>
    </source>
</evidence>
<dbReference type="GO" id="GO:0003676">
    <property type="term" value="F:nucleic acid binding"/>
    <property type="evidence" value="ECO:0007669"/>
    <property type="project" value="InterPro"/>
</dbReference>
<feature type="domain" description="RNase H type-1" evidence="1">
    <location>
        <begin position="14"/>
        <end position="90"/>
    </location>
</feature>
<reference evidence="2" key="1">
    <citation type="submission" date="2018-02" db="EMBL/GenBank/DDBJ databases">
        <authorList>
            <person name="Cohen D.B."/>
            <person name="Kent A.D."/>
        </authorList>
    </citation>
    <scope>NUCLEOTIDE SEQUENCE</scope>
</reference>
<dbReference type="Gene3D" id="3.30.420.10">
    <property type="entry name" value="Ribonuclease H-like superfamily/Ribonuclease H"/>
    <property type="match status" value="1"/>
</dbReference>
<accession>A0A2N9HUH9</accession>
<sequence>MSDENKQLLPQVRAPHVHTKEVIEALAIQEGCLLAKDMGLSHIVIESDVQSVIQAVQMGRYEGPSVGNIIQSIVELLSSFPQGQIKYCPR</sequence>